<dbReference type="GeneTree" id="ENSGT00950000182966"/>
<feature type="transmembrane region" description="Helical" evidence="9">
    <location>
        <begin position="66"/>
        <end position="86"/>
    </location>
</feature>
<dbReference type="GO" id="GO:0019957">
    <property type="term" value="F:C-C chemokine binding"/>
    <property type="evidence" value="ECO:0007669"/>
    <property type="project" value="TreeGrafter"/>
</dbReference>
<dbReference type="Gene3D" id="1.20.1070.10">
    <property type="entry name" value="Rhodopsin 7-helix transmembrane proteins"/>
    <property type="match status" value="1"/>
</dbReference>
<evidence type="ECO:0000256" key="7">
    <source>
        <dbReference type="ARBA" id="ARBA00023224"/>
    </source>
</evidence>
<evidence type="ECO:0000259" key="10">
    <source>
        <dbReference type="PROSITE" id="PS50262"/>
    </source>
</evidence>
<dbReference type="InterPro" id="IPR050119">
    <property type="entry name" value="CCR1-9-like"/>
</dbReference>
<keyword evidence="5 9" id="KW-0472">Membrane</keyword>
<dbReference type="PANTHER" id="PTHR10489:SF946">
    <property type="entry name" value="LEUKOTRIENE B4 RECEPTOR 1-LIKE"/>
    <property type="match status" value="1"/>
</dbReference>
<reference evidence="11" key="2">
    <citation type="submission" date="2025-09" db="UniProtKB">
        <authorList>
            <consortium name="Ensembl"/>
        </authorList>
    </citation>
    <scope>IDENTIFICATION</scope>
</reference>
<organism evidence="11 12">
    <name type="scientific">Cyprinodon variegatus</name>
    <name type="common">Sheepshead minnow</name>
    <dbReference type="NCBI Taxonomy" id="28743"/>
    <lineage>
        <taxon>Eukaryota</taxon>
        <taxon>Metazoa</taxon>
        <taxon>Chordata</taxon>
        <taxon>Craniata</taxon>
        <taxon>Vertebrata</taxon>
        <taxon>Euteleostomi</taxon>
        <taxon>Actinopterygii</taxon>
        <taxon>Neopterygii</taxon>
        <taxon>Teleostei</taxon>
        <taxon>Neoteleostei</taxon>
        <taxon>Acanthomorphata</taxon>
        <taxon>Ovalentaria</taxon>
        <taxon>Atherinomorphae</taxon>
        <taxon>Cyprinodontiformes</taxon>
        <taxon>Cyprinodontidae</taxon>
        <taxon>Cyprinodon</taxon>
    </lineage>
</organism>
<keyword evidence="12" id="KW-1185">Reference proteome</keyword>
<feature type="compositionally biased region" description="Polar residues" evidence="8">
    <location>
        <begin position="1"/>
        <end position="17"/>
    </location>
</feature>
<keyword evidence="4" id="KW-0297">G-protein coupled receptor</keyword>
<dbReference type="AlphaFoldDB" id="A0A3Q2CJH7"/>
<keyword evidence="2 9" id="KW-0812">Transmembrane</keyword>
<dbReference type="GeneID" id="107094483"/>
<dbReference type="Pfam" id="PF00001">
    <property type="entry name" value="7tm_1"/>
    <property type="match status" value="1"/>
</dbReference>
<evidence type="ECO:0000256" key="5">
    <source>
        <dbReference type="ARBA" id="ARBA00023136"/>
    </source>
</evidence>
<dbReference type="GO" id="GO:0016493">
    <property type="term" value="F:C-C chemokine receptor activity"/>
    <property type="evidence" value="ECO:0007669"/>
    <property type="project" value="TreeGrafter"/>
</dbReference>
<feature type="domain" description="G-protein coupled receptors family 1 profile" evidence="10">
    <location>
        <begin position="45"/>
        <end position="284"/>
    </location>
</feature>
<dbReference type="InterPro" id="IPR000276">
    <property type="entry name" value="GPCR_Rhodpsn"/>
</dbReference>
<dbReference type="STRING" id="28743.ENSCVAP00000005451"/>
<dbReference type="PANTHER" id="PTHR10489">
    <property type="entry name" value="CELL ADHESION MOLECULE"/>
    <property type="match status" value="1"/>
</dbReference>
<feature type="transmembrane region" description="Helical" evidence="9">
    <location>
        <begin position="184"/>
        <end position="205"/>
    </location>
</feature>
<feature type="transmembrane region" description="Helical" evidence="9">
    <location>
        <begin position="92"/>
        <end position="120"/>
    </location>
</feature>
<dbReference type="Ensembl" id="ENSCVAT00000006646.1">
    <property type="protein sequence ID" value="ENSCVAP00000005451.1"/>
    <property type="gene ID" value="ENSCVAG00000006843.1"/>
</dbReference>
<dbReference type="PROSITE" id="PS50262">
    <property type="entry name" value="G_PROTEIN_RECEP_F1_2"/>
    <property type="match status" value="1"/>
</dbReference>
<evidence type="ECO:0000313" key="12">
    <source>
        <dbReference type="Proteomes" id="UP000265020"/>
    </source>
</evidence>
<protein>
    <submittedName>
        <fullName evidence="11">Zgc:194202</fullName>
    </submittedName>
</protein>
<dbReference type="SUPFAM" id="SSF81321">
    <property type="entry name" value="Family A G protein-coupled receptor-like"/>
    <property type="match status" value="1"/>
</dbReference>
<evidence type="ECO:0000256" key="8">
    <source>
        <dbReference type="SAM" id="MobiDB-lite"/>
    </source>
</evidence>
<comment type="subcellular location">
    <subcellularLocation>
        <location evidence="1">Membrane</location>
    </subcellularLocation>
</comment>
<dbReference type="Proteomes" id="UP000265020">
    <property type="component" value="Unassembled WGS sequence"/>
</dbReference>
<keyword evidence="7" id="KW-0807">Transducer</keyword>
<feature type="transmembrane region" description="Helical" evidence="9">
    <location>
        <begin position="28"/>
        <end position="54"/>
    </location>
</feature>
<dbReference type="RefSeq" id="XP_015245570.1">
    <property type="nucleotide sequence ID" value="XM_015390084.1"/>
</dbReference>
<feature type="transmembrane region" description="Helical" evidence="9">
    <location>
        <begin position="271"/>
        <end position="291"/>
    </location>
</feature>
<dbReference type="OMA" id="CEDSWSI"/>
<dbReference type="GO" id="GO:0007204">
    <property type="term" value="P:positive regulation of cytosolic calcium ion concentration"/>
    <property type="evidence" value="ECO:0007669"/>
    <property type="project" value="TreeGrafter"/>
</dbReference>
<evidence type="ECO:0000313" key="11">
    <source>
        <dbReference type="Ensembl" id="ENSCVAP00000005451.1"/>
    </source>
</evidence>
<dbReference type="GO" id="GO:0019722">
    <property type="term" value="P:calcium-mediated signaling"/>
    <property type="evidence" value="ECO:0007669"/>
    <property type="project" value="TreeGrafter"/>
</dbReference>
<evidence type="ECO:0000256" key="9">
    <source>
        <dbReference type="SAM" id="Phobius"/>
    </source>
</evidence>
<evidence type="ECO:0000256" key="2">
    <source>
        <dbReference type="ARBA" id="ARBA00022692"/>
    </source>
</evidence>
<feature type="transmembrane region" description="Helical" evidence="9">
    <location>
        <begin position="225"/>
        <end position="251"/>
    </location>
</feature>
<evidence type="ECO:0000256" key="3">
    <source>
        <dbReference type="ARBA" id="ARBA00022989"/>
    </source>
</evidence>
<dbReference type="KEGG" id="cvg:107094483"/>
<dbReference type="GO" id="GO:0060326">
    <property type="term" value="P:cell chemotaxis"/>
    <property type="evidence" value="ECO:0007669"/>
    <property type="project" value="TreeGrafter"/>
</dbReference>
<evidence type="ECO:0000256" key="6">
    <source>
        <dbReference type="ARBA" id="ARBA00023170"/>
    </source>
</evidence>
<name>A0A3Q2CJH7_CYPVA</name>
<feature type="transmembrane region" description="Helical" evidence="9">
    <location>
        <begin position="141"/>
        <end position="164"/>
    </location>
</feature>
<evidence type="ECO:0000256" key="4">
    <source>
        <dbReference type="ARBA" id="ARBA00023040"/>
    </source>
</evidence>
<dbReference type="GO" id="GO:0006955">
    <property type="term" value="P:immune response"/>
    <property type="evidence" value="ECO:0007669"/>
    <property type="project" value="TreeGrafter"/>
</dbReference>
<dbReference type="GO" id="GO:0009897">
    <property type="term" value="C:external side of plasma membrane"/>
    <property type="evidence" value="ECO:0007669"/>
    <property type="project" value="TreeGrafter"/>
</dbReference>
<reference evidence="11" key="1">
    <citation type="submission" date="2025-08" db="UniProtKB">
        <authorList>
            <consortium name="Ensembl"/>
        </authorList>
    </citation>
    <scope>IDENTIFICATION</scope>
</reference>
<accession>A0A3Q2CJH7</accession>
<keyword evidence="3 9" id="KW-1133">Transmembrane helix</keyword>
<evidence type="ECO:0000256" key="1">
    <source>
        <dbReference type="ARBA" id="ARBA00004370"/>
    </source>
</evidence>
<dbReference type="InterPro" id="IPR017452">
    <property type="entry name" value="GPCR_Rhodpsn_7TM"/>
</dbReference>
<keyword evidence="6" id="KW-0675">Receptor</keyword>
<feature type="region of interest" description="Disordered" evidence="8">
    <location>
        <begin position="1"/>
        <end position="22"/>
    </location>
</feature>
<sequence length="314" mass="34779">MNQPNFTVAPSYFSTPQDPSPPSWTSRVLIPAVVLSFCFILGVPGNIAVILLKPNWQKMSSLSRQLMCNLAVSDLLCLMTLPPWIYNLIYSWPFGMGICKLLTGLVYCSVYGSMLTVTAVSVQRYVVVVHRRNCKQVPGRLILVLLWLVAVLISIPSLVVRRLVTDQKVTYCRPEYSSDAQRVALLLIEATVGLASISLVAFAYVSLQRRVSQGALFKNHQTTQIVTSIIACFFVLWVPYQALNLLGVAAICLKNDFLLKFCKTTWNITGALAFVNSCINPLLYAFCIICLKKHHGQQDSINPQTPDISASATS</sequence>
<dbReference type="OrthoDB" id="5968937at2759"/>
<proteinExistence type="predicted"/>
<dbReference type="PRINTS" id="PR00237">
    <property type="entry name" value="GPCRRHODOPSN"/>
</dbReference>
<dbReference type="CTD" id="728"/>